<dbReference type="AlphaFoldDB" id="A0A6G9XW15"/>
<evidence type="ECO:0000256" key="1">
    <source>
        <dbReference type="SAM" id="Phobius"/>
    </source>
</evidence>
<dbReference type="RefSeq" id="WP_167464217.1">
    <property type="nucleotide sequence ID" value="NZ_CP046171.1"/>
</dbReference>
<accession>A0A6G9XW15</accession>
<sequence length="100" mass="10372">MAQGRLGSPYWVGATAALAVACVVELSMVAFILRLRDPEYLRMPAIAFLIPVGIGLAVAAVLRKSASNTARGCARGALAVSVMIAITGLLAGLLYRGGWI</sequence>
<dbReference type="PROSITE" id="PS51257">
    <property type="entry name" value="PROKAR_LIPOPROTEIN"/>
    <property type="match status" value="1"/>
</dbReference>
<feature type="transmembrane region" description="Helical" evidence="1">
    <location>
        <begin position="12"/>
        <end position="33"/>
    </location>
</feature>
<name>A0A6G9XW15_NOCBR</name>
<protein>
    <submittedName>
        <fullName evidence="2">Uncharacterized protein</fullName>
    </submittedName>
</protein>
<proteinExistence type="predicted"/>
<feature type="transmembrane region" description="Helical" evidence="1">
    <location>
        <begin position="74"/>
        <end position="95"/>
    </location>
</feature>
<keyword evidence="1" id="KW-0812">Transmembrane</keyword>
<keyword evidence="1" id="KW-0472">Membrane</keyword>
<evidence type="ECO:0000313" key="3">
    <source>
        <dbReference type="Proteomes" id="UP000501705"/>
    </source>
</evidence>
<gene>
    <name evidence="2" type="ORF">F5X71_24900</name>
</gene>
<dbReference type="Proteomes" id="UP000501705">
    <property type="component" value="Chromosome"/>
</dbReference>
<evidence type="ECO:0000313" key="2">
    <source>
        <dbReference type="EMBL" id="QIS05124.1"/>
    </source>
</evidence>
<reference evidence="2 3" key="1">
    <citation type="journal article" date="2019" name="ACS Chem. Biol.">
        <title>Identification and Mobilization of a Cryptic Antibiotic Biosynthesis Gene Locus from a Human-Pathogenic Nocardia Isolate.</title>
        <authorList>
            <person name="Herisse M."/>
            <person name="Ishida K."/>
            <person name="Porter J.L."/>
            <person name="Howden B."/>
            <person name="Hertweck C."/>
            <person name="Stinear T.P."/>
            <person name="Pidot S.J."/>
        </authorList>
    </citation>
    <scope>NUCLEOTIDE SEQUENCE [LARGE SCALE GENOMIC DNA]</scope>
    <source>
        <strain evidence="2 3">AUSMDU00024985</strain>
    </source>
</reference>
<dbReference type="EMBL" id="CP046171">
    <property type="protein sequence ID" value="QIS05124.1"/>
    <property type="molecule type" value="Genomic_DNA"/>
</dbReference>
<feature type="transmembrane region" description="Helical" evidence="1">
    <location>
        <begin position="45"/>
        <end position="62"/>
    </location>
</feature>
<organism evidence="2 3">
    <name type="scientific">Nocardia brasiliensis</name>
    <dbReference type="NCBI Taxonomy" id="37326"/>
    <lineage>
        <taxon>Bacteria</taxon>
        <taxon>Bacillati</taxon>
        <taxon>Actinomycetota</taxon>
        <taxon>Actinomycetes</taxon>
        <taxon>Mycobacteriales</taxon>
        <taxon>Nocardiaceae</taxon>
        <taxon>Nocardia</taxon>
    </lineage>
</organism>
<keyword evidence="1" id="KW-1133">Transmembrane helix</keyword>